<dbReference type="Proteomes" id="UP000244090">
    <property type="component" value="Unassembled WGS sequence"/>
</dbReference>
<accession>A0A2T6C3H8</accession>
<organism evidence="2 3">
    <name type="scientific">Kordia periserrulae</name>
    <dbReference type="NCBI Taxonomy" id="701523"/>
    <lineage>
        <taxon>Bacteria</taxon>
        <taxon>Pseudomonadati</taxon>
        <taxon>Bacteroidota</taxon>
        <taxon>Flavobacteriia</taxon>
        <taxon>Flavobacteriales</taxon>
        <taxon>Flavobacteriaceae</taxon>
        <taxon>Kordia</taxon>
    </lineage>
</organism>
<protein>
    <submittedName>
        <fullName evidence="2">Uncharacterized protein</fullName>
    </submittedName>
</protein>
<dbReference type="AlphaFoldDB" id="A0A2T6C3H8"/>
<keyword evidence="1" id="KW-1133">Transmembrane helix</keyword>
<feature type="transmembrane region" description="Helical" evidence="1">
    <location>
        <begin position="68"/>
        <end position="91"/>
    </location>
</feature>
<evidence type="ECO:0000313" key="2">
    <source>
        <dbReference type="EMBL" id="PTX62807.1"/>
    </source>
</evidence>
<feature type="transmembrane region" description="Helical" evidence="1">
    <location>
        <begin position="112"/>
        <end position="129"/>
    </location>
</feature>
<proteinExistence type="predicted"/>
<sequence>MKSQKRIQLKKHLTIQTVGKIRFWIGIGLGLLQAFILYSFIFFFLEIVNVLRVGMLYDIPFQTKEALYFEHIFLIALAIAIGNHTMIRYWFSQPTFHFYKTRRQISLRIVNYSLFIEFLCWYMIVAFLRDTAVSQVLIGTAVYMFYSYVFFCIPIYLFLTAWTEVARFFKVWKWKLYAFGICLFCVISFSFVNPSNFRYAETVYENMYQEELFYERTQFEIAEKEYGITYSDEIILTLKSISNGKLQKLLLDTKQQFETNKKVTLKDIILQKILIHNFKSAEFEGYGVQYYPEPIDVYVQLKKVASSSAEATELLNILDEFYQLTFFIYERRDIENTSITFMKKNSILPDLHDYHYFDLYEYFKKMNAQIKVITYALSKQTEYEHPFTEEIKNTQLPPPPPLIEENIYKRFPELKYTLE</sequence>
<keyword evidence="1" id="KW-0812">Transmembrane</keyword>
<evidence type="ECO:0000256" key="1">
    <source>
        <dbReference type="SAM" id="Phobius"/>
    </source>
</evidence>
<feature type="transmembrane region" description="Helical" evidence="1">
    <location>
        <begin position="174"/>
        <end position="192"/>
    </location>
</feature>
<evidence type="ECO:0000313" key="3">
    <source>
        <dbReference type="Proteomes" id="UP000244090"/>
    </source>
</evidence>
<dbReference type="RefSeq" id="WP_108113788.1">
    <property type="nucleotide sequence ID" value="NZ_QBKT01000002.1"/>
</dbReference>
<name>A0A2T6C3H8_9FLAO</name>
<feature type="transmembrane region" description="Helical" evidence="1">
    <location>
        <begin position="21"/>
        <end position="48"/>
    </location>
</feature>
<dbReference type="OrthoDB" id="1119441at2"/>
<comment type="caution">
    <text evidence="2">The sequence shown here is derived from an EMBL/GenBank/DDBJ whole genome shotgun (WGS) entry which is preliminary data.</text>
</comment>
<gene>
    <name evidence="2" type="ORF">C8N46_102207</name>
</gene>
<keyword evidence="1" id="KW-0472">Membrane</keyword>
<keyword evidence="3" id="KW-1185">Reference proteome</keyword>
<dbReference type="EMBL" id="QBKT01000002">
    <property type="protein sequence ID" value="PTX62807.1"/>
    <property type="molecule type" value="Genomic_DNA"/>
</dbReference>
<feature type="transmembrane region" description="Helical" evidence="1">
    <location>
        <begin position="141"/>
        <end position="162"/>
    </location>
</feature>
<reference evidence="2 3" key="1">
    <citation type="submission" date="2018-04" db="EMBL/GenBank/DDBJ databases">
        <title>Genomic Encyclopedia of Archaeal and Bacterial Type Strains, Phase II (KMG-II): from individual species to whole genera.</title>
        <authorList>
            <person name="Goeker M."/>
        </authorList>
    </citation>
    <scope>NUCLEOTIDE SEQUENCE [LARGE SCALE GENOMIC DNA]</scope>
    <source>
        <strain evidence="2 3">DSM 25731</strain>
    </source>
</reference>